<feature type="signal peptide" evidence="11">
    <location>
        <begin position="1"/>
        <end position="19"/>
    </location>
</feature>
<evidence type="ECO:0000256" key="7">
    <source>
        <dbReference type="ARBA" id="ARBA00023004"/>
    </source>
</evidence>
<feature type="binding site" description="axial binding residue" evidence="10">
    <location>
        <position position="192"/>
    </location>
    <ligand>
        <name>heme c</name>
        <dbReference type="ChEBI" id="CHEBI:61717"/>
        <label>2</label>
    </ligand>
    <ligandPart>
        <name>Fe</name>
        <dbReference type="ChEBI" id="CHEBI:18248"/>
    </ligandPart>
</feature>
<evidence type="ECO:0000256" key="1">
    <source>
        <dbReference type="ARBA" id="ARBA00004236"/>
    </source>
</evidence>
<keyword evidence="5 11" id="KW-0732">Signal</keyword>
<dbReference type="PROSITE" id="PS51007">
    <property type="entry name" value="CYTC"/>
    <property type="match status" value="3"/>
</dbReference>
<keyword evidence="7 10" id="KW-0408">Iron</keyword>
<dbReference type="RefSeq" id="WP_189535148.1">
    <property type="nucleotide sequence ID" value="NZ_BMYX01000016.1"/>
</dbReference>
<dbReference type="EMBL" id="BMYX01000016">
    <property type="protein sequence ID" value="GGY21696.1"/>
    <property type="molecule type" value="Genomic_DNA"/>
</dbReference>
<keyword evidence="2" id="KW-1003">Cell membrane</keyword>
<name>A0A918UAG5_9NEIS</name>
<dbReference type="Pfam" id="PF00034">
    <property type="entry name" value="Cytochrom_C"/>
    <property type="match status" value="2"/>
</dbReference>
<dbReference type="PIRSF" id="PIRSF000018">
    <property type="entry name" value="Mb_ADH_cyt_c"/>
    <property type="match status" value="1"/>
</dbReference>
<dbReference type="PANTHER" id="PTHR35008">
    <property type="entry name" value="BLL4482 PROTEIN-RELATED"/>
    <property type="match status" value="1"/>
</dbReference>
<evidence type="ECO:0000313" key="14">
    <source>
        <dbReference type="Proteomes" id="UP000645257"/>
    </source>
</evidence>
<dbReference type="GO" id="GO:0009055">
    <property type="term" value="F:electron transfer activity"/>
    <property type="evidence" value="ECO:0007669"/>
    <property type="project" value="InterPro"/>
</dbReference>
<dbReference type="GO" id="GO:0020037">
    <property type="term" value="F:heme binding"/>
    <property type="evidence" value="ECO:0007669"/>
    <property type="project" value="InterPro"/>
</dbReference>
<evidence type="ECO:0000256" key="6">
    <source>
        <dbReference type="ARBA" id="ARBA00022737"/>
    </source>
</evidence>
<dbReference type="InterPro" id="IPR014353">
    <property type="entry name" value="Membr-bd_ADH_cyt_c"/>
</dbReference>
<evidence type="ECO:0000313" key="13">
    <source>
        <dbReference type="EMBL" id="GGY21696.1"/>
    </source>
</evidence>
<keyword evidence="3 9" id="KW-0349">Heme</keyword>
<feature type="domain" description="Cytochrome c" evidence="12">
    <location>
        <begin position="173"/>
        <end position="287"/>
    </location>
</feature>
<protein>
    <submittedName>
        <fullName evidence="13">Cytochrome c</fullName>
    </submittedName>
</protein>
<evidence type="ECO:0000256" key="4">
    <source>
        <dbReference type="ARBA" id="ARBA00022723"/>
    </source>
</evidence>
<dbReference type="InterPro" id="IPR051459">
    <property type="entry name" value="Cytochrome_c-type_DH"/>
</dbReference>
<dbReference type="GO" id="GO:0005506">
    <property type="term" value="F:iron ion binding"/>
    <property type="evidence" value="ECO:0007669"/>
    <property type="project" value="InterPro"/>
</dbReference>
<keyword evidence="4 10" id="KW-0479">Metal-binding</keyword>
<comment type="caution">
    <text evidence="13">The sequence shown here is derived from an EMBL/GenBank/DDBJ whole genome shotgun (WGS) entry which is preliminary data.</text>
</comment>
<dbReference type="Proteomes" id="UP000645257">
    <property type="component" value="Unassembled WGS sequence"/>
</dbReference>
<evidence type="ECO:0000256" key="10">
    <source>
        <dbReference type="PIRSR" id="PIRSR000018-51"/>
    </source>
</evidence>
<comment type="subcellular location">
    <subcellularLocation>
        <location evidence="1">Cell membrane</location>
    </subcellularLocation>
</comment>
<feature type="domain" description="Cytochrome c" evidence="12">
    <location>
        <begin position="26"/>
        <end position="129"/>
    </location>
</feature>
<feature type="binding site" description="covalent" evidence="9">
    <location>
        <position position="40"/>
    </location>
    <ligand>
        <name>heme c</name>
        <dbReference type="ChEBI" id="CHEBI:61717"/>
        <label>1</label>
    </ligand>
</feature>
<evidence type="ECO:0000256" key="9">
    <source>
        <dbReference type="PIRSR" id="PIRSR000018-50"/>
    </source>
</evidence>
<evidence type="ECO:0000256" key="3">
    <source>
        <dbReference type="ARBA" id="ARBA00022617"/>
    </source>
</evidence>
<accession>A0A918UAG5</accession>
<dbReference type="PANTHER" id="PTHR35008:SF8">
    <property type="entry name" value="ALCOHOL DEHYDROGENASE CYTOCHROME C SUBUNIT"/>
    <property type="match status" value="1"/>
</dbReference>
<feature type="binding site" description="axial binding residue" evidence="10">
    <location>
        <position position="44"/>
    </location>
    <ligand>
        <name>heme c</name>
        <dbReference type="ChEBI" id="CHEBI:61717"/>
        <label>1</label>
    </ligand>
    <ligandPart>
        <name>Fe</name>
        <dbReference type="ChEBI" id="CHEBI:18248"/>
    </ligandPart>
</feature>
<evidence type="ECO:0000256" key="2">
    <source>
        <dbReference type="ARBA" id="ARBA00022475"/>
    </source>
</evidence>
<reference evidence="13" key="1">
    <citation type="journal article" date="2014" name="Int. J. Syst. Evol. Microbiol.">
        <title>Complete genome sequence of Corynebacterium casei LMG S-19264T (=DSM 44701T), isolated from a smear-ripened cheese.</title>
        <authorList>
            <consortium name="US DOE Joint Genome Institute (JGI-PGF)"/>
            <person name="Walter F."/>
            <person name="Albersmeier A."/>
            <person name="Kalinowski J."/>
            <person name="Ruckert C."/>
        </authorList>
    </citation>
    <scope>NUCLEOTIDE SEQUENCE</scope>
    <source>
        <strain evidence="13">KCTC 32182</strain>
    </source>
</reference>
<dbReference type="SUPFAM" id="SSF46626">
    <property type="entry name" value="Cytochrome c"/>
    <property type="match status" value="3"/>
</dbReference>
<evidence type="ECO:0000256" key="5">
    <source>
        <dbReference type="ARBA" id="ARBA00022729"/>
    </source>
</evidence>
<feature type="binding site" description="covalent" evidence="9">
    <location>
        <position position="188"/>
    </location>
    <ligand>
        <name>heme c</name>
        <dbReference type="ChEBI" id="CHEBI:61717"/>
        <label>2</label>
    </ligand>
</feature>
<keyword evidence="14" id="KW-1185">Reference proteome</keyword>
<dbReference type="InterPro" id="IPR009056">
    <property type="entry name" value="Cyt_c-like_dom"/>
</dbReference>
<keyword evidence="8" id="KW-0472">Membrane</keyword>
<feature type="chain" id="PRO_5037802621" evidence="11">
    <location>
        <begin position="20"/>
        <end position="428"/>
    </location>
</feature>
<dbReference type="Gene3D" id="1.10.760.10">
    <property type="entry name" value="Cytochrome c-like domain"/>
    <property type="match status" value="2"/>
</dbReference>
<keyword evidence="6" id="KW-0677">Repeat</keyword>
<dbReference type="InterPro" id="IPR036909">
    <property type="entry name" value="Cyt_c-like_dom_sf"/>
</dbReference>
<feature type="binding site" description="covalent" evidence="9">
    <location>
        <position position="191"/>
    </location>
    <ligand>
        <name>heme c</name>
        <dbReference type="ChEBI" id="CHEBI:61717"/>
        <label>2</label>
    </ligand>
</feature>
<comment type="cofactor">
    <cofactor evidence="9">
        <name>heme c</name>
        <dbReference type="ChEBI" id="CHEBI:61717"/>
    </cofactor>
    <text evidence="9">Binds 3 heme c groups covalently per subunit.</text>
</comment>
<feature type="binding site" description="covalent" evidence="9">
    <location>
        <position position="325"/>
    </location>
    <ligand>
        <name>heme c</name>
        <dbReference type="ChEBI" id="CHEBI:61717"/>
        <label>3</label>
    </ligand>
</feature>
<evidence type="ECO:0000256" key="11">
    <source>
        <dbReference type="SAM" id="SignalP"/>
    </source>
</evidence>
<feature type="domain" description="Cytochrome c" evidence="12">
    <location>
        <begin position="309"/>
        <end position="398"/>
    </location>
</feature>
<reference evidence="13" key="2">
    <citation type="submission" date="2020-09" db="EMBL/GenBank/DDBJ databases">
        <authorList>
            <person name="Sun Q."/>
            <person name="Kim S."/>
        </authorList>
    </citation>
    <scope>NUCLEOTIDE SEQUENCE</scope>
    <source>
        <strain evidence="13">KCTC 32182</strain>
    </source>
</reference>
<dbReference type="GO" id="GO:0016614">
    <property type="term" value="F:oxidoreductase activity, acting on CH-OH group of donors"/>
    <property type="evidence" value="ECO:0007669"/>
    <property type="project" value="InterPro"/>
</dbReference>
<dbReference type="AlphaFoldDB" id="A0A918UAG5"/>
<feature type="binding site" description="covalent" evidence="9">
    <location>
        <position position="43"/>
    </location>
    <ligand>
        <name>heme c</name>
        <dbReference type="ChEBI" id="CHEBI:61717"/>
        <label>1</label>
    </ligand>
</feature>
<dbReference type="GO" id="GO:0005886">
    <property type="term" value="C:plasma membrane"/>
    <property type="evidence" value="ECO:0007669"/>
    <property type="project" value="UniProtKB-SubCell"/>
</dbReference>
<feature type="binding site" description="axial binding residue" evidence="10">
    <location>
        <position position="326"/>
    </location>
    <ligand>
        <name>heme c</name>
        <dbReference type="ChEBI" id="CHEBI:61717"/>
        <label>3</label>
    </ligand>
    <ligandPart>
        <name>Fe</name>
        <dbReference type="ChEBI" id="CHEBI:18248"/>
    </ligandPart>
</feature>
<gene>
    <name evidence="13" type="ORF">GCM10011289_26720</name>
</gene>
<proteinExistence type="predicted"/>
<organism evidence="13 14">
    <name type="scientific">Paludibacterium paludis</name>
    <dbReference type="NCBI Taxonomy" id="1225769"/>
    <lineage>
        <taxon>Bacteria</taxon>
        <taxon>Pseudomonadati</taxon>
        <taxon>Pseudomonadota</taxon>
        <taxon>Betaproteobacteria</taxon>
        <taxon>Neisseriales</taxon>
        <taxon>Chromobacteriaceae</taxon>
        <taxon>Paludibacterium</taxon>
    </lineage>
</organism>
<sequence length="428" mass="45952">MRQVAWAVGLALMAGTVRAASAFDAASVKRGEYLARAGDCIACHARPGGSQMSGGLGLPTPVGTLYATNITPDRETGIGRYSFREFAAAVREGVRKDGATLYPAMPYPSYSIISDEDMRDLYAYFMAGVRPVRQVNRAADIPWPLSLRWPLALWRRLFAPQVAAYRPDPARDAIWNRGAYLVKGPGHCGACHTPRGVAFQEKALDERDGPAFLAGATIGGWFAKSLRREGADGLGRWSEKEIAELLGTGRNSHSVAFGAMAEVVAHSTRHLSEGDLGAIARYLASVSGGTAARELATRSTTFQDLAAGRYSGAGAVIYMERCVVCHRQDGEGVEHLFPALARSSVVNSPDPASLIRIVLEGSRLPPVRHEAFVPAMPSLAALSDREVADVMSFVRASWGNTAPEVTERDVGKVRRLLSAEVDSLNAAR</sequence>
<evidence type="ECO:0000256" key="8">
    <source>
        <dbReference type="ARBA" id="ARBA00023136"/>
    </source>
</evidence>
<feature type="binding site" description="covalent" evidence="9">
    <location>
        <position position="322"/>
    </location>
    <ligand>
        <name>heme c</name>
        <dbReference type="ChEBI" id="CHEBI:61717"/>
        <label>3</label>
    </ligand>
</feature>
<evidence type="ECO:0000259" key="12">
    <source>
        <dbReference type="PROSITE" id="PS51007"/>
    </source>
</evidence>